<dbReference type="Gene3D" id="3.40.50.150">
    <property type="entry name" value="Vaccinia Virus protein VP39"/>
    <property type="match status" value="1"/>
</dbReference>
<dbReference type="AlphaFoldDB" id="A0A2N9YF06"/>
<keyword evidence="1" id="KW-0489">Methyltransferase</keyword>
<organism evidence="1 2">
    <name type="scientific">Beggiatoa leptomitoformis</name>
    <dbReference type="NCBI Taxonomy" id="288004"/>
    <lineage>
        <taxon>Bacteria</taxon>
        <taxon>Pseudomonadati</taxon>
        <taxon>Pseudomonadota</taxon>
        <taxon>Gammaproteobacteria</taxon>
        <taxon>Thiotrichales</taxon>
        <taxon>Thiotrichaceae</taxon>
        <taxon>Beggiatoa</taxon>
    </lineage>
</organism>
<dbReference type="Proteomes" id="UP000234271">
    <property type="component" value="Chromosome"/>
</dbReference>
<evidence type="ECO:0000313" key="1">
    <source>
        <dbReference type="EMBL" id="AUI68939.1"/>
    </source>
</evidence>
<keyword evidence="1" id="KW-0808">Transferase</keyword>
<dbReference type="PANTHER" id="PTHR43861:SF6">
    <property type="entry name" value="METHYLTRANSFERASE TYPE 11"/>
    <property type="match status" value="1"/>
</dbReference>
<dbReference type="EMBL" id="CP018889">
    <property type="protein sequence ID" value="AUI68939.1"/>
    <property type="molecule type" value="Genomic_DNA"/>
</dbReference>
<protein>
    <submittedName>
        <fullName evidence="1">Methyltransferase domain-containing protein</fullName>
    </submittedName>
</protein>
<dbReference type="InterPro" id="IPR029063">
    <property type="entry name" value="SAM-dependent_MTases_sf"/>
</dbReference>
<dbReference type="GO" id="GO:0008168">
    <property type="term" value="F:methyltransferase activity"/>
    <property type="evidence" value="ECO:0007669"/>
    <property type="project" value="UniProtKB-KW"/>
</dbReference>
<dbReference type="STRING" id="288004.AL038_14595"/>
<reference evidence="2" key="1">
    <citation type="submission" date="2016-12" db="EMBL/GenBank/DDBJ databases">
        <title>Complete Genome Sequence of Beggiatoa leptomitiformis D-401.</title>
        <authorList>
            <person name="Fomenkov A."/>
            <person name="Vincze T."/>
            <person name="Grabovich M."/>
            <person name="Anton B.P."/>
            <person name="Dubinina G."/>
            <person name="Orlova M."/>
            <person name="Belousova E."/>
            <person name="Roberts R.J."/>
        </authorList>
    </citation>
    <scope>NUCLEOTIDE SEQUENCE [LARGE SCALE GENOMIC DNA]</scope>
    <source>
        <strain evidence="2">D-401</strain>
    </source>
</reference>
<dbReference type="PANTHER" id="PTHR43861">
    <property type="entry name" value="TRANS-ACONITATE 2-METHYLTRANSFERASE-RELATED"/>
    <property type="match status" value="1"/>
</dbReference>
<dbReference type="GO" id="GO:0032259">
    <property type="term" value="P:methylation"/>
    <property type="evidence" value="ECO:0007669"/>
    <property type="project" value="UniProtKB-KW"/>
</dbReference>
<name>A0A2N9YF06_9GAMM</name>
<proteinExistence type="predicted"/>
<dbReference type="Pfam" id="PF13489">
    <property type="entry name" value="Methyltransf_23"/>
    <property type="match status" value="1"/>
</dbReference>
<sequence length="227" mass="25912">MLDKVYLNSGNKSLLALIESYNNLRILDIGCGAGDNARLLKSYAPSCQIDGITISAQEATLASSVMNQCWVKDVEVDSLDYLSPNSYDCIIFSHILEHFRSPDVQLERFCQFLTENGSILIALPNIVALRQRWQILKGKFEYQAMGVTDDTHLRFFTYETADKYLLRRHPPLTLVYKGVTGAIPLWLLRRYLLPTSISVWLDKQGCYLFPNLFGNQILLKLIKVRKT</sequence>
<gene>
    <name evidence="1" type="ORF">BLE401_09655</name>
</gene>
<dbReference type="SUPFAM" id="SSF53335">
    <property type="entry name" value="S-adenosyl-L-methionine-dependent methyltransferases"/>
    <property type="match status" value="1"/>
</dbReference>
<accession>A0A2N9YF06</accession>
<keyword evidence="2" id="KW-1185">Reference proteome</keyword>
<evidence type="ECO:0000313" key="2">
    <source>
        <dbReference type="Proteomes" id="UP000234271"/>
    </source>
</evidence>
<dbReference type="CDD" id="cd02440">
    <property type="entry name" value="AdoMet_MTases"/>
    <property type="match status" value="1"/>
</dbReference>